<feature type="domain" description="SPOR" evidence="7">
    <location>
        <begin position="273"/>
        <end position="352"/>
    </location>
</feature>
<sequence>MALRNILIAIASVLLGACGSVQQRASAPSLPPVKSEQRPADAAPPPVAAPGSRPGGYYKDDGPGDDPPPDLASLPDAQPRAEPLHRFANQPYTVLGQDYTPSTQLAKFRQRGLASWYGRMFHGKKTSIGEPYDMYAMTAAHPTLPIPSYARVTNVANGKSVVVRVNDRGPFHPGRVIDLSYSAASRLGYVAKGHTLVEVESIVPDRASIAATQQAPPARQAAVRAPARPSSPAAVVAPSDPSTSPAAAPAGDPIAVLALGNEEKPPASPTAGDSGNGSIFVQLGAFRTSDKAASFRDRVKREVGWLTTRLLIDASSGLYRIHLGPYGSLDDARVIAERVGEVLGLKPLLIRR</sequence>
<evidence type="ECO:0000313" key="9">
    <source>
        <dbReference type="Proteomes" id="UP000807785"/>
    </source>
</evidence>
<dbReference type="FunFam" id="2.40.40.10:FF:000003">
    <property type="entry name" value="Endolytic peptidoglycan transglycosylase RlpA"/>
    <property type="match status" value="1"/>
</dbReference>
<dbReference type="Pfam" id="PF05036">
    <property type="entry name" value="SPOR"/>
    <property type="match status" value="1"/>
</dbReference>
<dbReference type="InterPro" id="IPR012997">
    <property type="entry name" value="RplA"/>
</dbReference>
<dbReference type="InterPro" id="IPR009009">
    <property type="entry name" value="RlpA-like_DPBB"/>
</dbReference>
<dbReference type="Pfam" id="PF03330">
    <property type="entry name" value="DPBB_1"/>
    <property type="match status" value="1"/>
</dbReference>
<evidence type="ECO:0000313" key="8">
    <source>
        <dbReference type="EMBL" id="MBK6972342.1"/>
    </source>
</evidence>
<dbReference type="Proteomes" id="UP000807785">
    <property type="component" value="Unassembled WGS sequence"/>
</dbReference>
<feature type="region of interest" description="Disordered" evidence="6">
    <location>
        <begin position="25"/>
        <end position="77"/>
    </location>
</feature>
<protein>
    <recommendedName>
        <fullName evidence="4">Endolytic peptidoglycan transglycosylase RlpA</fullName>
        <ecNumber evidence="4">4.2.2.-</ecNumber>
    </recommendedName>
</protein>
<dbReference type="InterPro" id="IPR036908">
    <property type="entry name" value="RlpA-like_sf"/>
</dbReference>
<dbReference type="Gene3D" id="2.40.40.10">
    <property type="entry name" value="RlpA-like domain"/>
    <property type="match status" value="1"/>
</dbReference>
<keyword evidence="4" id="KW-0472">Membrane</keyword>
<dbReference type="InterPro" id="IPR007730">
    <property type="entry name" value="SPOR-like_dom"/>
</dbReference>
<accession>A0A9D7E270</accession>
<keyword evidence="3 4" id="KW-0961">Cell wall biogenesis/degradation</keyword>
<name>A0A9D7E270_9PROT</name>
<dbReference type="PROSITE" id="PS51257">
    <property type="entry name" value="PROKAR_LIPOPROTEIN"/>
    <property type="match status" value="1"/>
</dbReference>
<keyword evidence="4" id="KW-0564">Palmitate</keyword>
<reference evidence="8" key="1">
    <citation type="submission" date="2020-10" db="EMBL/GenBank/DDBJ databases">
        <title>Connecting structure to function with the recovery of over 1000 high-quality activated sludge metagenome-assembled genomes encoding full-length rRNA genes using long-read sequencing.</title>
        <authorList>
            <person name="Singleton C.M."/>
            <person name="Petriglieri F."/>
            <person name="Kristensen J.M."/>
            <person name="Kirkegaard R.H."/>
            <person name="Michaelsen T.Y."/>
            <person name="Andersen M.H."/>
            <person name="Karst S.M."/>
            <person name="Dueholm M.S."/>
            <person name="Nielsen P.H."/>
            <person name="Albertsen M."/>
        </authorList>
    </citation>
    <scope>NUCLEOTIDE SEQUENCE</scope>
    <source>
        <strain evidence="8">Bjer_18-Q3-R1-45_BAT3C.347</strain>
    </source>
</reference>
<evidence type="ECO:0000256" key="3">
    <source>
        <dbReference type="ARBA" id="ARBA00023316"/>
    </source>
</evidence>
<dbReference type="GO" id="GO:0008932">
    <property type="term" value="F:lytic endotransglycosylase activity"/>
    <property type="evidence" value="ECO:0007669"/>
    <property type="project" value="UniProtKB-UniRule"/>
</dbReference>
<dbReference type="HAMAP" id="MF_02071">
    <property type="entry name" value="RlpA"/>
    <property type="match status" value="1"/>
</dbReference>
<dbReference type="GO" id="GO:0071555">
    <property type="term" value="P:cell wall organization"/>
    <property type="evidence" value="ECO:0007669"/>
    <property type="project" value="UniProtKB-KW"/>
</dbReference>
<dbReference type="AlphaFoldDB" id="A0A9D7E270"/>
<keyword evidence="4" id="KW-1003">Cell membrane</keyword>
<dbReference type="GO" id="GO:0005886">
    <property type="term" value="C:plasma membrane"/>
    <property type="evidence" value="ECO:0007669"/>
    <property type="project" value="UniProtKB-SubCell"/>
</dbReference>
<feature type="region of interest" description="Disordered" evidence="6">
    <location>
        <begin position="211"/>
        <end position="250"/>
    </location>
</feature>
<dbReference type="SUPFAM" id="SSF110997">
    <property type="entry name" value="Sporulation related repeat"/>
    <property type="match status" value="1"/>
</dbReference>
<dbReference type="PROSITE" id="PS51724">
    <property type="entry name" value="SPOR"/>
    <property type="match status" value="1"/>
</dbReference>
<dbReference type="EC" id="4.2.2.-" evidence="4"/>
<evidence type="ECO:0000256" key="6">
    <source>
        <dbReference type="SAM" id="MobiDB-lite"/>
    </source>
</evidence>
<evidence type="ECO:0000256" key="4">
    <source>
        <dbReference type="HAMAP-Rule" id="MF_02071"/>
    </source>
</evidence>
<keyword evidence="2 4" id="KW-0456">Lyase</keyword>
<keyword evidence="4" id="KW-0449">Lipoprotein</keyword>
<comment type="function">
    <text evidence="4">Lytic transglycosylase with a strong preference for naked glycan strands that lack stem peptides.</text>
</comment>
<dbReference type="GO" id="GO:0042834">
    <property type="term" value="F:peptidoglycan binding"/>
    <property type="evidence" value="ECO:0007669"/>
    <property type="project" value="InterPro"/>
</dbReference>
<dbReference type="GO" id="GO:0000270">
    <property type="term" value="P:peptidoglycan metabolic process"/>
    <property type="evidence" value="ECO:0007669"/>
    <property type="project" value="UniProtKB-UniRule"/>
</dbReference>
<dbReference type="NCBIfam" id="TIGR00413">
    <property type="entry name" value="rlpA"/>
    <property type="match status" value="1"/>
</dbReference>
<proteinExistence type="inferred from homology"/>
<gene>
    <name evidence="4" type="primary">rlpA</name>
    <name evidence="8" type="ORF">IPH26_05085</name>
</gene>
<dbReference type="SUPFAM" id="SSF50685">
    <property type="entry name" value="Barwin-like endoglucanases"/>
    <property type="match status" value="1"/>
</dbReference>
<keyword evidence="1" id="KW-0732">Signal</keyword>
<dbReference type="InterPro" id="IPR036680">
    <property type="entry name" value="SPOR-like_sf"/>
</dbReference>
<dbReference type="CDD" id="cd22268">
    <property type="entry name" value="DPBB_RlpA-like"/>
    <property type="match status" value="1"/>
</dbReference>
<dbReference type="Gene3D" id="3.30.70.1070">
    <property type="entry name" value="Sporulation related repeat"/>
    <property type="match status" value="1"/>
</dbReference>
<evidence type="ECO:0000259" key="7">
    <source>
        <dbReference type="PROSITE" id="PS51724"/>
    </source>
</evidence>
<evidence type="ECO:0000256" key="5">
    <source>
        <dbReference type="RuleBase" id="RU003495"/>
    </source>
</evidence>
<comment type="caution">
    <text evidence="8">The sequence shown here is derived from an EMBL/GenBank/DDBJ whole genome shotgun (WGS) entry which is preliminary data.</text>
</comment>
<dbReference type="PANTHER" id="PTHR34183:SF1">
    <property type="entry name" value="ENDOLYTIC PEPTIDOGLYCAN TRANSGLYCOSYLASE RLPA"/>
    <property type="match status" value="1"/>
</dbReference>
<dbReference type="InterPro" id="IPR034718">
    <property type="entry name" value="RlpA"/>
</dbReference>
<evidence type="ECO:0000256" key="1">
    <source>
        <dbReference type="ARBA" id="ARBA00022729"/>
    </source>
</evidence>
<organism evidence="8 9">
    <name type="scientific">Candidatus Methylophosphatis roskildensis</name>
    <dbReference type="NCBI Taxonomy" id="2899263"/>
    <lineage>
        <taxon>Bacteria</taxon>
        <taxon>Pseudomonadati</taxon>
        <taxon>Pseudomonadota</taxon>
        <taxon>Betaproteobacteria</taxon>
        <taxon>Nitrosomonadales</taxon>
        <taxon>Sterolibacteriaceae</taxon>
        <taxon>Candidatus Methylophosphatis</taxon>
    </lineage>
</organism>
<comment type="similarity">
    <text evidence="4 5">Belongs to the RlpA family.</text>
</comment>
<comment type="subcellular location">
    <subcellularLocation>
        <location evidence="4">Cell membrane</location>
        <topology evidence="4">Lipid-anchor</topology>
    </subcellularLocation>
</comment>
<dbReference type="PANTHER" id="PTHR34183">
    <property type="entry name" value="ENDOLYTIC PEPTIDOGLYCAN TRANSGLYCOSYLASE RLPA"/>
    <property type="match status" value="1"/>
</dbReference>
<dbReference type="EMBL" id="JADJEV010000002">
    <property type="protein sequence ID" value="MBK6972342.1"/>
    <property type="molecule type" value="Genomic_DNA"/>
</dbReference>
<evidence type="ECO:0000256" key="2">
    <source>
        <dbReference type="ARBA" id="ARBA00023239"/>
    </source>
</evidence>